<dbReference type="InterPro" id="IPR002297">
    <property type="entry name" value="DNA-dir_DNA_pol_A_mt"/>
</dbReference>
<dbReference type="EMBL" id="NAJO01000191">
    <property type="protein sequence ID" value="OQN95087.1"/>
    <property type="molecule type" value="Genomic_DNA"/>
</dbReference>
<reference evidence="4" key="1">
    <citation type="submission" date="2017-03" db="EMBL/GenBank/DDBJ databases">
        <title>Genomes of endolithic fungi from Antarctica.</title>
        <authorList>
            <person name="Coleine C."/>
            <person name="Masonjones S."/>
            <person name="Stajich J.E."/>
        </authorList>
    </citation>
    <scope>NUCLEOTIDE SEQUENCE [LARGE SCALE GENOMIC DNA]</scope>
    <source>
        <strain evidence="4">CCFEE 5527</strain>
    </source>
</reference>
<dbReference type="SUPFAM" id="SSF56672">
    <property type="entry name" value="DNA/RNA polymerases"/>
    <property type="match status" value="1"/>
</dbReference>
<feature type="compositionally biased region" description="Basic residues" evidence="1">
    <location>
        <begin position="318"/>
        <end position="330"/>
    </location>
</feature>
<feature type="domain" description="DNA mitochondrial polymerase exonuclease" evidence="2">
    <location>
        <begin position="1"/>
        <end position="46"/>
    </location>
</feature>
<dbReference type="GO" id="GO:0006264">
    <property type="term" value="P:mitochondrial DNA replication"/>
    <property type="evidence" value="ECO:0007669"/>
    <property type="project" value="TreeGrafter"/>
</dbReference>
<sequence length="369" mass="41684">MNKTQREWFGELDREGIVGKLDELLDYCAAEVDVTHRVYKKIFPHFLETCPNTVSSAALRHLASEIVPVNKDWEANIANAEATYNKLSDGVRERLVDLTEQALEHRNEPNMYNHDPWLRQLDWSGQEACQSGTKDFLRLALTVHDEIRYLAEEEDKYRTAMALQVADIWTRAMLSQQMGIDDLPQSCTYFSAVDLDHVLRKEVNMDCVTPSRLNAITPATRQRRAGVAGPRGLEPSEPDRSAYEHRVPVMDSLRDANAIPYLRAQIATDTTDFDNVVKPFKGSPSSESKLKQNSTPLDDYLARPTPKRTPRSRTLTPVRKRPQKAHRPHSHAPLFADSSLHWDDKGNRRFGAPLSGVLQAGCNTAVDVG</sequence>
<dbReference type="GO" id="GO:0008408">
    <property type="term" value="F:3'-5' exonuclease activity"/>
    <property type="evidence" value="ECO:0007669"/>
    <property type="project" value="TreeGrafter"/>
</dbReference>
<dbReference type="GO" id="GO:0003677">
    <property type="term" value="F:DNA binding"/>
    <property type="evidence" value="ECO:0007669"/>
    <property type="project" value="InterPro"/>
</dbReference>
<feature type="compositionally biased region" description="Polar residues" evidence="1">
    <location>
        <begin position="283"/>
        <end position="296"/>
    </location>
</feature>
<proteinExistence type="predicted"/>
<gene>
    <name evidence="3" type="ORF">B0A48_18846</name>
</gene>
<dbReference type="STRING" id="1507870.A0A1V8S7W1"/>
<dbReference type="InParanoid" id="A0A1V8S7W1"/>
<evidence type="ECO:0000313" key="4">
    <source>
        <dbReference type="Proteomes" id="UP000192596"/>
    </source>
</evidence>
<dbReference type="Proteomes" id="UP000192596">
    <property type="component" value="Unassembled WGS sequence"/>
</dbReference>
<dbReference type="AlphaFoldDB" id="A0A1V8S7W1"/>
<name>A0A1V8S7W1_9PEZI</name>
<dbReference type="InterPro" id="IPR041336">
    <property type="entry name" value="DNApol_Exo"/>
</dbReference>
<dbReference type="GO" id="GO:0003887">
    <property type="term" value="F:DNA-directed DNA polymerase activity"/>
    <property type="evidence" value="ECO:0007669"/>
    <property type="project" value="TreeGrafter"/>
</dbReference>
<evidence type="ECO:0000256" key="1">
    <source>
        <dbReference type="SAM" id="MobiDB-lite"/>
    </source>
</evidence>
<dbReference type="Pfam" id="PF18136">
    <property type="entry name" value="DNApol_Exo"/>
    <property type="match status" value="1"/>
</dbReference>
<dbReference type="Gene3D" id="3.30.420.390">
    <property type="match status" value="1"/>
</dbReference>
<dbReference type="InterPro" id="IPR043502">
    <property type="entry name" value="DNA/RNA_pol_sf"/>
</dbReference>
<keyword evidence="4" id="KW-1185">Reference proteome</keyword>
<feature type="region of interest" description="Disordered" evidence="1">
    <location>
        <begin position="220"/>
        <end position="243"/>
    </location>
</feature>
<dbReference type="PANTHER" id="PTHR10267:SF0">
    <property type="entry name" value="DNA POLYMERASE SUBUNIT GAMMA-1"/>
    <property type="match status" value="1"/>
</dbReference>
<evidence type="ECO:0000259" key="2">
    <source>
        <dbReference type="Pfam" id="PF18136"/>
    </source>
</evidence>
<comment type="caution">
    <text evidence="3">The sequence shown here is derived from an EMBL/GenBank/DDBJ whole genome shotgun (WGS) entry which is preliminary data.</text>
</comment>
<feature type="region of interest" description="Disordered" evidence="1">
    <location>
        <begin position="274"/>
        <end position="337"/>
    </location>
</feature>
<accession>A0A1V8S7W1</accession>
<evidence type="ECO:0000313" key="3">
    <source>
        <dbReference type="EMBL" id="OQN95087.1"/>
    </source>
</evidence>
<dbReference type="PANTHER" id="PTHR10267">
    <property type="entry name" value="DNA POLYMERASE SUBUNIT GAMMA-1"/>
    <property type="match status" value="1"/>
</dbReference>
<organism evidence="3 4">
    <name type="scientific">Cryoendolithus antarcticus</name>
    <dbReference type="NCBI Taxonomy" id="1507870"/>
    <lineage>
        <taxon>Eukaryota</taxon>
        <taxon>Fungi</taxon>
        <taxon>Dikarya</taxon>
        <taxon>Ascomycota</taxon>
        <taxon>Pezizomycotina</taxon>
        <taxon>Dothideomycetes</taxon>
        <taxon>Dothideomycetidae</taxon>
        <taxon>Cladosporiales</taxon>
        <taxon>Cladosporiaceae</taxon>
        <taxon>Cryoendolithus</taxon>
    </lineage>
</organism>
<dbReference type="OrthoDB" id="5588663at2759"/>
<dbReference type="GO" id="GO:0005760">
    <property type="term" value="C:gamma DNA polymerase complex"/>
    <property type="evidence" value="ECO:0007669"/>
    <property type="project" value="InterPro"/>
</dbReference>
<protein>
    <recommendedName>
        <fullName evidence="2">DNA mitochondrial polymerase exonuclease domain-containing protein</fullName>
    </recommendedName>
</protein>